<dbReference type="SMART" id="SM00656">
    <property type="entry name" value="Amb_all"/>
    <property type="match status" value="1"/>
</dbReference>
<dbReference type="SUPFAM" id="SSF51126">
    <property type="entry name" value="Pectin lyase-like"/>
    <property type="match status" value="1"/>
</dbReference>
<evidence type="ECO:0000256" key="1">
    <source>
        <dbReference type="ARBA" id="ARBA00023157"/>
    </source>
</evidence>
<dbReference type="GO" id="GO:0000272">
    <property type="term" value="P:polysaccharide catabolic process"/>
    <property type="evidence" value="ECO:0007669"/>
    <property type="project" value="UniProtKB-KW"/>
</dbReference>
<dbReference type="InterPro" id="IPR035992">
    <property type="entry name" value="Ricin_B-like_lectins"/>
</dbReference>
<keyword evidence="12" id="KW-0326">Glycosidase</keyword>
<dbReference type="SMART" id="SM00458">
    <property type="entry name" value="RICIN"/>
    <property type="match status" value="1"/>
</dbReference>
<dbReference type="GO" id="GO:0047490">
    <property type="term" value="F:pectin lyase activity"/>
    <property type="evidence" value="ECO:0007669"/>
    <property type="project" value="UniProtKB-EC"/>
</dbReference>
<evidence type="ECO:0000313" key="12">
    <source>
        <dbReference type="EMBL" id="SJL82544.1"/>
    </source>
</evidence>
<evidence type="ECO:0000313" key="13">
    <source>
        <dbReference type="Proteomes" id="UP000189475"/>
    </source>
</evidence>
<comment type="subcellular location">
    <subcellularLocation>
        <location evidence="7">Secreted</location>
    </subcellularLocation>
</comment>
<evidence type="ECO:0000259" key="11">
    <source>
        <dbReference type="SMART" id="SM00656"/>
    </source>
</evidence>
<dbReference type="CDD" id="cd00161">
    <property type="entry name" value="beta-trefoil_Ricin-like"/>
    <property type="match status" value="1"/>
</dbReference>
<dbReference type="RefSeq" id="WP_077311960.1">
    <property type="nucleotide sequence ID" value="NZ_AP024887.1"/>
</dbReference>
<dbReference type="GO" id="GO:0016798">
    <property type="term" value="F:hydrolase activity, acting on glycosyl bonds"/>
    <property type="evidence" value="ECO:0007669"/>
    <property type="project" value="UniProtKB-KW"/>
</dbReference>
<keyword evidence="2" id="KW-0325">Glycoprotein</keyword>
<comment type="function">
    <text evidence="5">Pectinolytic enzymes consist of four classes of enzymes: pectin lyase, polygalacturonase, pectin methylesterase and rhamnogalacturonase. Among pectinolytic enzymes, pectin lyase is the most important in depolymerization of pectin, since it cleaves internal glycosidic bonds of highly methylated pectins.</text>
</comment>
<evidence type="ECO:0000259" key="10">
    <source>
        <dbReference type="SMART" id="SM00458"/>
    </source>
</evidence>
<dbReference type="OrthoDB" id="9146392at2"/>
<accession>A0A1R4B0V6</accession>
<dbReference type="Pfam" id="PF14200">
    <property type="entry name" value="RicinB_lectin_2"/>
    <property type="match status" value="1"/>
</dbReference>
<sequence length="555" mass="59622">MLKKVRIAGLGIASTMLMSLGFVMPATAASVPSGTVSTILGEHAGKCIGVKGSSNAAGALLQSQNCSDSGFQNWKMTKQSDNYYEIKNVASGKCLDVTGWSTVAGENLQQWDCNGLETQRWNISDQGNGIFAIISKMSGLAVEVADASTQNGGRIVQWDWMNQSHQRWSFPSSGSGGGNAGGDNPIGFGANVTGGAGGEVVTVSTPEQLRTAITGNTPRIIRVSGSIDFRRTEGFTTGLGCTNSENYCSLNGKQEKILDRMDYCVGHSKYNITYDSAGVQPLLVGSNKTIIGVGANSGIKGKGFRMVNGVSNIIIRNLSITDINDGIVWGGDGITIDNASRIWVDHNYFARIARQFIVTGWGTAQQVTISGNYLDGTTDYGHYCNRRHYWMMLFLAERQSITLAGNRIHMGSGRSPKVGANTNAQGGVVHMINNYLDQNYGSGADNMQQTTLLMEGNYFEKGTRFEPIARSATSNPLFAPTSANIGYANNYCSSILGRSCVSNVDLNNSGNFVVNSSAMSNINANSNWRNVIRSVRPKRASEVRSQRFGPQSDIK</sequence>
<dbReference type="PROSITE" id="PS50231">
    <property type="entry name" value="RICIN_B_LECTIN"/>
    <property type="match status" value="1"/>
</dbReference>
<dbReference type="PANTHER" id="PTHR31683:SF67">
    <property type="entry name" value="PECTIN LYASE F-RELATED"/>
    <property type="match status" value="1"/>
</dbReference>
<keyword evidence="7" id="KW-0964">Secreted</keyword>
<organism evidence="12 13">
    <name type="scientific">Vibrio palustris</name>
    <dbReference type="NCBI Taxonomy" id="1918946"/>
    <lineage>
        <taxon>Bacteria</taxon>
        <taxon>Pseudomonadati</taxon>
        <taxon>Pseudomonadota</taxon>
        <taxon>Gammaproteobacteria</taxon>
        <taxon>Vibrionales</taxon>
        <taxon>Vibrionaceae</taxon>
        <taxon>Vibrio</taxon>
    </lineage>
</organism>
<dbReference type="Proteomes" id="UP000189475">
    <property type="component" value="Unassembled WGS sequence"/>
</dbReference>
<dbReference type="InterPro" id="IPR000772">
    <property type="entry name" value="Ricin_B_lectin"/>
</dbReference>
<dbReference type="InterPro" id="IPR002022">
    <property type="entry name" value="Pec_lyase"/>
</dbReference>
<evidence type="ECO:0000256" key="4">
    <source>
        <dbReference type="ARBA" id="ARBA00036818"/>
    </source>
</evidence>
<dbReference type="InterPro" id="IPR011050">
    <property type="entry name" value="Pectin_lyase_fold/virulence"/>
</dbReference>
<dbReference type="AlphaFoldDB" id="A0A1R4B0V6"/>
<evidence type="ECO:0000256" key="8">
    <source>
        <dbReference type="SAM" id="MobiDB-lite"/>
    </source>
</evidence>
<evidence type="ECO:0000256" key="3">
    <source>
        <dbReference type="ARBA" id="ARBA00023239"/>
    </source>
</evidence>
<evidence type="ECO:0000256" key="7">
    <source>
        <dbReference type="RuleBase" id="RU361173"/>
    </source>
</evidence>
<dbReference type="EMBL" id="FUFT01000002">
    <property type="protein sequence ID" value="SJL82544.1"/>
    <property type="molecule type" value="Genomic_DNA"/>
</dbReference>
<keyword evidence="3 7" id="KW-0456">Lyase</keyword>
<keyword evidence="7" id="KW-0119">Carbohydrate metabolism</keyword>
<dbReference type="InterPro" id="IPR012334">
    <property type="entry name" value="Pectin_lyas_fold"/>
</dbReference>
<feature type="signal peptide" evidence="9">
    <location>
        <begin position="1"/>
        <end position="28"/>
    </location>
</feature>
<feature type="domain" description="Ricin B lectin" evidence="10">
    <location>
        <begin position="34"/>
        <end position="171"/>
    </location>
</feature>
<dbReference type="Gene3D" id="2.160.20.10">
    <property type="entry name" value="Single-stranded right-handed beta-helix, Pectin lyase-like"/>
    <property type="match status" value="1"/>
</dbReference>
<keyword evidence="12" id="KW-0378">Hydrolase</keyword>
<evidence type="ECO:0000256" key="5">
    <source>
        <dbReference type="ARBA" id="ARBA00037631"/>
    </source>
</evidence>
<evidence type="ECO:0000256" key="2">
    <source>
        <dbReference type="ARBA" id="ARBA00023180"/>
    </source>
</evidence>
<keyword evidence="1" id="KW-1015">Disulfide bond</keyword>
<dbReference type="Pfam" id="PF00544">
    <property type="entry name" value="Pectate_lyase_4"/>
    <property type="match status" value="1"/>
</dbReference>
<feature type="chain" id="PRO_5012164452" description="pectin lyase" evidence="9">
    <location>
        <begin position="29"/>
        <end position="555"/>
    </location>
</feature>
<dbReference type="EC" id="4.2.2.10" evidence="6"/>
<dbReference type="Gene3D" id="2.80.10.50">
    <property type="match status" value="1"/>
</dbReference>
<proteinExistence type="inferred from homology"/>
<protein>
    <recommendedName>
        <fullName evidence="6">pectin lyase</fullName>
        <ecNumber evidence="6">4.2.2.10</ecNumber>
    </recommendedName>
</protein>
<name>A0A1R4B0V6_9VIBR</name>
<comment type="similarity">
    <text evidence="7">Belongs to the polysaccharide lyase 1 family.</text>
</comment>
<keyword evidence="13" id="KW-1185">Reference proteome</keyword>
<dbReference type="STRING" id="1918946.VPAL9027_00473"/>
<feature type="region of interest" description="Disordered" evidence="8">
    <location>
        <begin position="167"/>
        <end position="189"/>
    </location>
</feature>
<dbReference type="GO" id="GO:0030570">
    <property type="term" value="F:pectate lyase activity"/>
    <property type="evidence" value="ECO:0007669"/>
    <property type="project" value="InterPro"/>
</dbReference>
<dbReference type="GO" id="GO:0005576">
    <property type="term" value="C:extracellular region"/>
    <property type="evidence" value="ECO:0007669"/>
    <property type="project" value="UniProtKB-SubCell"/>
</dbReference>
<reference evidence="12 13" key="1">
    <citation type="submission" date="2017-02" db="EMBL/GenBank/DDBJ databases">
        <authorList>
            <person name="Peterson S.W."/>
        </authorList>
    </citation>
    <scope>NUCLEOTIDE SEQUENCE [LARGE SCALE GENOMIC DNA]</scope>
    <source>
        <strain evidence="12 13">CECT 9027</strain>
    </source>
</reference>
<dbReference type="PANTHER" id="PTHR31683">
    <property type="entry name" value="PECTATE LYASE 18-RELATED"/>
    <property type="match status" value="1"/>
</dbReference>
<gene>
    <name evidence="12" type="primary">abfB</name>
    <name evidence="12" type="ORF">VPAL9027_00473</name>
</gene>
<dbReference type="SUPFAM" id="SSF50370">
    <property type="entry name" value="Ricin B-like lectins"/>
    <property type="match status" value="1"/>
</dbReference>
<keyword evidence="7" id="KW-0624">Polysaccharide degradation</keyword>
<feature type="domain" description="Pectate lyase" evidence="11">
    <location>
        <begin position="253"/>
        <end position="465"/>
    </location>
</feature>
<evidence type="ECO:0000256" key="6">
    <source>
        <dbReference type="ARBA" id="ARBA00039082"/>
    </source>
</evidence>
<evidence type="ECO:0000256" key="9">
    <source>
        <dbReference type="SAM" id="SignalP"/>
    </source>
</evidence>
<comment type="catalytic activity">
    <reaction evidence="4">
        <text>Eliminative cleavage of (1-&gt;4)-alpha-D-galacturonan methyl ester to give oligosaccharides with 4-deoxy-6-O-methyl-alpha-D-galact-4-enuronosyl groups at their non-reducing ends.</text>
        <dbReference type="EC" id="4.2.2.10"/>
    </reaction>
</comment>
<keyword evidence="9" id="KW-0732">Signal</keyword>
<dbReference type="InterPro" id="IPR045032">
    <property type="entry name" value="PEL"/>
</dbReference>